<reference evidence="3 4" key="1">
    <citation type="journal article" date="2019" name="Sci. Rep.">
        <title>Differences in resource use lead to coexistence of seed-transmitted microbial populations.</title>
        <authorList>
            <person name="Torres-Cortes G."/>
            <person name="Garcia B.J."/>
            <person name="Compant S."/>
            <person name="Rezki S."/>
            <person name="Jones P."/>
            <person name="Preveaux A."/>
            <person name="Briand M."/>
            <person name="Roulet A."/>
            <person name="Bouchez O."/>
            <person name="Jacobson D."/>
            <person name="Barret M."/>
        </authorList>
    </citation>
    <scope>NUCLEOTIDE SEQUENCE [LARGE SCALE GENOMIC DNA]</scope>
    <source>
        <strain evidence="3 4">CFBP13511</strain>
    </source>
</reference>
<accession>A0A3S7S602</accession>
<dbReference type="OrthoDB" id="6497611at2"/>
<name>A0A3S7S602_9GAMM</name>
<reference evidence="2 5" key="2">
    <citation type="journal article" date="2020" name="FEMS Microbiol. Ecol.">
        <title>Temporal dynamics of bacterial communities during seed development and maturation.</title>
        <authorList>
            <person name="Chesneau G."/>
            <person name="Torres-Cortes G."/>
            <person name="Briand M."/>
            <person name="Darrasse A."/>
            <person name="Preveaux A."/>
            <person name="Marais C."/>
            <person name="Jacques M.A."/>
            <person name="Shade A."/>
            <person name="Barret M."/>
        </authorList>
    </citation>
    <scope>NUCLEOTIDE SEQUENCE [LARGE SCALE GENOMIC DNA]</scope>
    <source>
        <strain evidence="2 5">CFBP13732</strain>
    </source>
</reference>
<dbReference type="EMBL" id="QGAC01000002">
    <property type="protein sequence ID" value="TKJ94561.1"/>
    <property type="molecule type" value="Genomic_DNA"/>
</dbReference>
<evidence type="ECO:0000313" key="4">
    <source>
        <dbReference type="Proteomes" id="UP000306393"/>
    </source>
</evidence>
<dbReference type="EMBL" id="JACYNN010000004">
    <property type="protein sequence ID" value="MBD8106470.1"/>
    <property type="molecule type" value="Genomic_DNA"/>
</dbReference>
<evidence type="ECO:0000313" key="3">
    <source>
        <dbReference type="EMBL" id="TKJ94561.1"/>
    </source>
</evidence>
<comment type="caution">
    <text evidence="3">The sequence shown here is derived from an EMBL/GenBank/DDBJ whole genome shotgun (WGS) entry which is preliminary data.</text>
</comment>
<keyword evidence="5" id="KW-1185">Reference proteome</keyword>
<feature type="transmembrane region" description="Helical" evidence="1">
    <location>
        <begin position="5"/>
        <end position="23"/>
    </location>
</feature>
<sequence length="161" mass="18433">MKRIIIGISVFTIILISGVALYLNNTSWTPYRCKSVVNANLVYMNGENLDLNLSVNMITTHEGKSEWLVVGSVKGRNIQYIISRRVFLSTRESGFKGLTRSMITREEHQPIDNIPNDIWQRHVLPEVPGVAFYMEMKRLDNNLLFVKGLTNPFFICAINEN</sequence>
<dbReference type="Proteomes" id="UP000661012">
    <property type="component" value="Unassembled WGS sequence"/>
</dbReference>
<protein>
    <submittedName>
        <fullName evidence="3">Uncharacterized protein</fullName>
    </submittedName>
</protein>
<dbReference type="GeneID" id="67477739"/>
<keyword evidence="1" id="KW-0812">Transmembrane</keyword>
<evidence type="ECO:0000313" key="2">
    <source>
        <dbReference type="EMBL" id="MBD8106470.1"/>
    </source>
</evidence>
<proteinExistence type="predicted"/>
<evidence type="ECO:0000313" key="5">
    <source>
        <dbReference type="Proteomes" id="UP000661012"/>
    </source>
</evidence>
<evidence type="ECO:0000256" key="1">
    <source>
        <dbReference type="SAM" id="Phobius"/>
    </source>
</evidence>
<dbReference type="RefSeq" id="WP_072277445.1">
    <property type="nucleotide sequence ID" value="NZ_CP022725.1"/>
</dbReference>
<keyword evidence="1" id="KW-1133">Transmembrane helix</keyword>
<organism evidence="3 4">
    <name type="scientific">Erwinia persicina</name>
    <dbReference type="NCBI Taxonomy" id="55211"/>
    <lineage>
        <taxon>Bacteria</taxon>
        <taxon>Pseudomonadati</taxon>
        <taxon>Pseudomonadota</taxon>
        <taxon>Gammaproteobacteria</taxon>
        <taxon>Enterobacterales</taxon>
        <taxon>Erwiniaceae</taxon>
        <taxon>Erwinia</taxon>
    </lineage>
</organism>
<keyword evidence="1" id="KW-0472">Membrane</keyword>
<dbReference type="Proteomes" id="UP000306393">
    <property type="component" value="Unassembled WGS sequence"/>
</dbReference>
<dbReference type="AlphaFoldDB" id="A0A3S7S602"/>
<dbReference type="KEGG" id="epe:CI789_13080"/>
<gene>
    <name evidence="3" type="ORF">EpCFBP13511_03160</name>
    <name evidence="2" type="ORF">IFT93_08530</name>
</gene>